<reference evidence="3 4" key="1">
    <citation type="submission" date="2019-07" db="EMBL/GenBank/DDBJ databases">
        <title>R&amp;d 2014.</title>
        <authorList>
            <person name="Klenk H.-P."/>
        </authorList>
    </citation>
    <scope>NUCLEOTIDE SEQUENCE [LARGE SCALE GENOMIC DNA]</scope>
    <source>
        <strain evidence="3 4">DSM 43194</strain>
    </source>
</reference>
<name>A0A660C965_9PSEU</name>
<dbReference type="AlphaFoldDB" id="A0A660C965"/>
<feature type="domain" description="YrhK" evidence="2">
    <location>
        <begin position="47"/>
        <end position="102"/>
    </location>
</feature>
<feature type="transmembrane region" description="Helical" evidence="1">
    <location>
        <begin position="54"/>
        <end position="73"/>
    </location>
</feature>
<evidence type="ECO:0000259" key="2">
    <source>
        <dbReference type="Pfam" id="PF14145"/>
    </source>
</evidence>
<dbReference type="EMBL" id="VLJV01000001">
    <property type="protein sequence ID" value="TWH19992.1"/>
    <property type="molecule type" value="Genomic_DNA"/>
</dbReference>
<evidence type="ECO:0000256" key="1">
    <source>
        <dbReference type="SAM" id="Phobius"/>
    </source>
</evidence>
<sequence length="120" mass="13523">MRRPALAGLHGCRRGGTVRAMTEQAGRADDQRPVVIRIGNEELIVRRRYEVASIVNDLLIAVWFVVGSVLFFSPETETVGTWLFLLGSIELLIRPIIRLSRRVHLRRFSGDGPTEAAHDF</sequence>
<evidence type="ECO:0000313" key="3">
    <source>
        <dbReference type="EMBL" id="TWH19992.1"/>
    </source>
</evidence>
<evidence type="ECO:0000313" key="4">
    <source>
        <dbReference type="Proteomes" id="UP000317303"/>
    </source>
</evidence>
<accession>A0A660C965</accession>
<keyword evidence="1" id="KW-0472">Membrane</keyword>
<organism evidence="3 4">
    <name type="scientific">Prauserella rugosa</name>
    <dbReference type="NCBI Taxonomy" id="43354"/>
    <lineage>
        <taxon>Bacteria</taxon>
        <taxon>Bacillati</taxon>
        <taxon>Actinomycetota</taxon>
        <taxon>Actinomycetes</taxon>
        <taxon>Pseudonocardiales</taxon>
        <taxon>Pseudonocardiaceae</taxon>
        <taxon>Prauserella</taxon>
    </lineage>
</organism>
<dbReference type="Proteomes" id="UP000317303">
    <property type="component" value="Unassembled WGS sequence"/>
</dbReference>
<keyword evidence="1" id="KW-0812">Transmembrane</keyword>
<keyword evidence="1" id="KW-1133">Transmembrane helix</keyword>
<proteinExistence type="predicted"/>
<gene>
    <name evidence="3" type="ORF">JD82_01830</name>
</gene>
<dbReference type="InterPro" id="IPR025424">
    <property type="entry name" value="YrhK_domain"/>
</dbReference>
<comment type="caution">
    <text evidence="3">The sequence shown here is derived from an EMBL/GenBank/DDBJ whole genome shotgun (WGS) entry which is preliminary data.</text>
</comment>
<keyword evidence="4" id="KW-1185">Reference proteome</keyword>
<protein>
    <submittedName>
        <fullName evidence="3">YrhK-like protein</fullName>
    </submittedName>
</protein>
<feature type="transmembrane region" description="Helical" evidence="1">
    <location>
        <begin position="79"/>
        <end position="97"/>
    </location>
</feature>
<dbReference type="Pfam" id="PF14145">
    <property type="entry name" value="YrhK"/>
    <property type="match status" value="1"/>
</dbReference>